<keyword evidence="4" id="KW-0560">Oxidoreductase</keyword>
<reference evidence="7 8" key="1">
    <citation type="submission" date="2019-05" db="EMBL/GenBank/DDBJ databases">
        <title>Streptomyces marianii sp. nov., a novel marine actinomycete from southern coast of India.</title>
        <authorList>
            <person name="Iniyan A.M."/>
            <person name="Wink J."/>
            <person name="Ramprasad E."/>
            <person name="Ramana C.V."/>
            <person name="Bunk B."/>
            <person name="Sproer C."/>
            <person name="Joseph F.-J.R.S."/>
            <person name="Vincent S.G.P."/>
        </authorList>
    </citation>
    <scope>NUCLEOTIDE SEQUENCE [LARGE SCALE GENOMIC DNA]</scope>
    <source>
        <strain evidence="7 8">ICN19</strain>
    </source>
</reference>
<dbReference type="PRINTS" id="PR00420">
    <property type="entry name" value="RNGMNOXGNASE"/>
</dbReference>
<sequence length="409" mass="44201">MVERGLRAAVAGAGIGGLSAAVALLRAGAEVTLYEQANGYRGLGSGLHLGPNGTRILRHWGLAERVEAVAVRPQAFEVRHWRDGSRLARRPMGKAWEEEFGAPYYTIHRADLHEILVDEVRCRAELQSGRRLTSIDADDHEVRLRFADHSQAAADVVVGADGIHSVVREFVSPGAVRVFSGSSTLRGLVPADAVPALPPRTILMWPGPDARILCFPVSGGRAWTLAAVVPEKHRLEESWDAQGQPGELADRLAGWHGEVLEAVRALTGTQRLTLYDREPLKLWSTGRVTLLGDAAHPMLPHHGQGASQAMEDAVALAHFLAGRGRTGRRDGGTSTGRAVEDALLRYESFRLPHTTRVQLGSRGSGPASDAAGMGGVYENVLARMVEEVSWTYAYDVREALRKGVAKTGR</sequence>
<comment type="caution">
    <text evidence="7">The sequence shown here is derived from an EMBL/GenBank/DDBJ whole genome shotgun (WGS) entry which is preliminary data.</text>
</comment>
<dbReference type="GO" id="GO:0071949">
    <property type="term" value="F:FAD binding"/>
    <property type="evidence" value="ECO:0007669"/>
    <property type="project" value="InterPro"/>
</dbReference>
<dbReference type="OrthoDB" id="9782160at2"/>
<evidence type="ECO:0000259" key="6">
    <source>
        <dbReference type="Pfam" id="PF01494"/>
    </source>
</evidence>
<comment type="cofactor">
    <cofactor evidence="1">
        <name>FAD</name>
        <dbReference type="ChEBI" id="CHEBI:57692"/>
    </cofactor>
</comment>
<dbReference type="InterPro" id="IPR050493">
    <property type="entry name" value="FAD-dep_Monooxygenase_BioMet"/>
</dbReference>
<keyword evidence="5" id="KW-0503">Monooxygenase</keyword>
<evidence type="ECO:0000313" key="7">
    <source>
        <dbReference type="EMBL" id="TLQ41949.1"/>
    </source>
</evidence>
<accession>A0A5R9DYR7</accession>
<gene>
    <name evidence="7" type="ORF">FEF34_00410</name>
</gene>
<organism evidence="7 8">
    <name type="scientific">Streptomyces marianii</name>
    <dbReference type="NCBI Taxonomy" id="1817406"/>
    <lineage>
        <taxon>Bacteria</taxon>
        <taxon>Bacillati</taxon>
        <taxon>Actinomycetota</taxon>
        <taxon>Actinomycetes</taxon>
        <taxon>Kitasatosporales</taxon>
        <taxon>Streptomycetaceae</taxon>
        <taxon>Streptomyces</taxon>
    </lineage>
</organism>
<keyword evidence="2" id="KW-0285">Flavoprotein</keyword>
<evidence type="ECO:0000256" key="1">
    <source>
        <dbReference type="ARBA" id="ARBA00001974"/>
    </source>
</evidence>
<evidence type="ECO:0000256" key="5">
    <source>
        <dbReference type="ARBA" id="ARBA00023033"/>
    </source>
</evidence>
<dbReference type="SUPFAM" id="SSF51905">
    <property type="entry name" value="FAD/NAD(P)-binding domain"/>
    <property type="match status" value="1"/>
</dbReference>
<dbReference type="InterPro" id="IPR002938">
    <property type="entry name" value="FAD-bd"/>
</dbReference>
<feature type="domain" description="FAD-binding" evidence="6">
    <location>
        <begin position="8"/>
        <end position="357"/>
    </location>
</feature>
<dbReference type="PANTHER" id="PTHR13789:SF318">
    <property type="entry name" value="GERANYLGERANYL DIPHOSPHATE REDUCTASE"/>
    <property type="match status" value="1"/>
</dbReference>
<keyword evidence="3" id="KW-0274">FAD</keyword>
<proteinExistence type="predicted"/>
<dbReference type="EMBL" id="VAWE01000001">
    <property type="protein sequence ID" value="TLQ41949.1"/>
    <property type="molecule type" value="Genomic_DNA"/>
</dbReference>
<dbReference type="AlphaFoldDB" id="A0A5R9DYR7"/>
<evidence type="ECO:0000256" key="2">
    <source>
        <dbReference type="ARBA" id="ARBA00022630"/>
    </source>
</evidence>
<dbReference type="Gene3D" id="3.50.50.60">
    <property type="entry name" value="FAD/NAD(P)-binding domain"/>
    <property type="match status" value="1"/>
</dbReference>
<dbReference type="InterPro" id="IPR036188">
    <property type="entry name" value="FAD/NAD-bd_sf"/>
</dbReference>
<dbReference type="Pfam" id="PF01494">
    <property type="entry name" value="FAD_binding_3"/>
    <property type="match status" value="1"/>
</dbReference>
<evidence type="ECO:0000256" key="4">
    <source>
        <dbReference type="ARBA" id="ARBA00023002"/>
    </source>
</evidence>
<name>A0A5R9DYR7_9ACTN</name>
<dbReference type="SUPFAM" id="SSF54373">
    <property type="entry name" value="FAD-linked reductases, C-terminal domain"/>
    <property type="match status" value="1"/>
</dbReference>
<dbReference type="RefSeq" id="WP_138051361.1">
    <property type="nucleotide sequence ID" value="NZ_VAWE01000001.1"/>
</dbReference>
<evidence type="ECO:0000256" key="3">
    <source>
        <dbReference type="ARBA" id="ARBA00022827"/>
    </source>
</evidence>
<dbReference type="Proteomes" id="UP000305921">
    <property type="component" value="Unassembled WGS sequence"/>
</dbReference>
<dbReference type="PANTHER" id="PTHR13789">
    <property type="entry name" value="MONOOXYGENASE"/>
    <property type="match status" value="1"/>
</dbReference>
<protein>
    <submittedName>
        <fullName evidence="7">Salicylate hydroxylase</fullName>
    </submittedName>
</protein>
<dbReference type="GO" id="GO:0004497">
    <property type="term" value="F:monooxygenase activity"/>
    <property type="evidence" value="ECO:0007669"/>
    <property type="project" value="UniProtKB-KW"/>
</dbReference>
<evidence type="ECO:0000313" key="8">
    <source>
        <dbReference type="Proteomes" id="UP000305921"/>
    </source>
</evidence>
<keyword evidence="8" id="KW-1185">Reference proteome</keyword>